<gene>
    <name evidence="1" type="ORF">U0035_09500</name>
</gene>
<dbReference type="PROSITE" id="PS51257">
    <property type="entry name" value="PROKAR_LIPOPROTEIN"/>
    <property type="match status" value="1"/>
</dbReference>
<proteinExistence type="predicted"/>
<dbReference type="RefSeq" id="WP_114792075.1">
    <property type="nucleotide sequence ID" value="NZ_CP139960.1"/>
</dbReference>
<protein>
    <recommendedName>
        <fullName evidence="3">Lipoprotein</fullName>
    </recommendedName>
</protein>
<name>A0ABZ0WCE1_9BACT</name>
<reference evidence="1 2" key="1">
    <citation type="submission" date="2023-12" db="EMBL/GenBank/DDBJ databases">
        <title>Genome sequencing and assembly of bacterial species from a model synthetic community.</title>
        <authorList>
            <person name="Hogle S.L."/>
        </authorList>
    </citation>
    <scope>NUCLEOTIDE SEQUENCE [LARGE SCALE GENOMIC DNA]</scope>
    <source>
        <strain evidence="1 2">HAMBI_3031</strain>
    </source>
</reference>
<sequence>MKRIFYLTTIVSALLTACTSWEAGHQLKRIVFDAGDLNFISTSFNPGKETMAALYGNQEAVSLLSEENKQSDAKAEFKLATFKYHENPQYIGGTITGELISVETLQADKEGNLFYHYRDSSGSEKGPLPKEERIKYILGYKPVNRP</sequence>
<dbReference type="EMBL" id="CP139960">
    <property type="protein sequence ID" value="WQD40379.1"/>
    <property type="molecule type" value="Genomic_DNA"/>
</dbReference>
<organism evidence="1 2">
    <name type="scientific">Niabella yanshanensis</name>
    <dbReference type="NCBI Taxonomy" id="577386"/>
    <lineage>
        <taxon>Bacteria</taxon>
        <taxon>Pseudomonadati</taxon>
        <taxon>Bacteroidota</taxon>
        <taxon>Chitinophagia</taxon>
        <taxon>Chitinophagales</taxon>
        <taxon>Chitinophagaceae</taxon>
        <taxon>Niabella</taxon>
    </lineage>
</organism>
<evidence type="ECO:0000313" key="2">
    <source>
        <dbReference type="Proteomes" id="UP001325680"/>
    </source>
</evidence>
<evidence type="ECO:0000313" key="1">
    <source>
        <dbReference type="EMBL" id="WQD40379.1"/>
    </source>
</evidence>
<dbReference type="Proteomes" id="UP001325680">
    <property type="component" value="Chromosome"/>
</dbReference>
<keyword evidence="2" id="KW-1185">Reference proteome</keyword>
<evidence type="ECO:0008006" key="3">
    <source>
        <dbReference type="Google" id="ProtNLM"/>
    </source>
</evidence>
<accession>A0ABZ0WCE1</accession>